<comment type="similarity">
    <text evidence="3">In the N-terminal section; belongs to the NADH:flavin oxidoreductase/NADH oxidase family.</text>
</comment>
<comment type="cofactor">
    <cofactor evidence="1">
        <name>FMN</name>
        <dbReference type="ChEBI" id="CHEBI:58210"/>
    </cofactor>
</comment>
<name>A0AA45C6P8_9BACT</name>
<keyword evidence="9" id="KW-0411">Iron-sulfur</keyword>
<dbReference type="SUPFAM" id="SSF51395">
    <property type="entry name" value="FMN-linked oxidoreductases"/>
    <property type="match status" value="1"/>
</dbReference>
<dbReference type="GO" id="GO:0010181">
    <property type="term" value="F:FMN binding"/>
    <property type="evidence" value="ECO:0007669"/>
    <property type="project" value="InterPro"/>
</dbReference>
<evidence type="ECO:0000256" key="9">
    <source>
        <dbReference type="ARBA" id="ARBA00023014"/>
    </source>
</evidence>
<proteinExistence type="inferred from homology"/>
<dbReference type="PANTHER" id="PTHR42917">
    <property type="entry name" value="2,4-DIENOYL-COA REDUCTASE"/>
    <property type="match status" value="1"/>
</dbReference>
<keyword evidence="8" id="KW-0408">Iron</keyword>
<evidence type="ECO:0000259" key="12">
    <source>
        <dbReference type="Pfam" id="PF07992"/>
    </source>
</evidence>
<reference evidence="13 14" key="1">
    <citation type="submission" date="2018-05" db="EMBL/GenBank/DDBJ databases">
        <title>Genomic Encyclopedia of Type Strains, Phase IV (KMG-IV): sequencing the most valuable type-strain genomes for metagenomic binning, comparative biology and taxonomic classification.</title>
        <authorList>
            <person name="Goeker M."/>
        </authorList>
    </citation>
    <scope>NUCLEOTIDE SEQUENCE [LARGE SCALE GENOMIC DNA]</scope>
    <source>
        <strain evidence="13 14">DSM 24906</strain>
    </source>
</reference>
<dbReference type="Proteomes" id="UP000245921">
    <property type="component" value="Unassembled WGS sequence"/>
</dbReference>
<dbReference type="GO" id="GO:0046872">
    <property type="term" value="F:metal ion binding"/>
    <property type="evidence" value="ECO:0007669"/>
    <property type="project" value="UniProtKB-KW"/>
</dbReference>
<dbReference type="InterPro" id="IPR013785">
    <property type="entry name" value="Aldolase_TIM"/>
</dbReference>
<dbReference type="PRINTS" id="PR00368">
    <property type="entry name" value="FADPNR"/>
</dbReference>
<evidence type="ECO:0000256" key="1">
    <source>
        <dbReference type="ARBA" id="ARBA00001917"/>
    </source>
</evidence>
<dbReference type="SUPFAM" id="SSF51971">
    <property type="entry name" value="Nucleotide-binding domain"/>
    <property type="match status" value="1"/>
</dbReference>
<feature type="domain" description="FAD/NAD(P)-binding" evidence="12">
    <location>
        <begin position="384"/>
        <end position="612"/>
    </location>
</feature>
<evidence type="ECO:0000256" key="4">
    <source>
        <dbReference type="ARBA" id="ARBA00022630"/>
    </source>
</evidence>
<gene>
    <name evidence="13" type="ORF">C7380_10820</name>
</gene>
<dbReference type="InterPro" id="IPR001155">
    <property type="entry name" value="OxRdtase_FMN_N"/>
</dbReference>
<evidence type="ECO:0000256" key="6">
    <source>
        <dbReference type="ARBA" id="ARBA00022723"/>
    </source>
</evidence>
<dbReference type="Gene3D" id="3.20.20.70">
    <property type="entry name" value="Aldolase class I"/>
    <property type="match status" value="1"/>
</dbReference>
<organism evidence="13 14">
    <name type="scientific">Oceanotoga teriensis</name>
    <dbReference type="NCBI Taxonomy" id="515440"/>
    <lineage>
        <taxon>Bacteria</taxon>
        <taxon>Thermotogati</taxon>
        <taxon>Thermotogota</taxon>
        <taxon>Thermotogae</taxon>
        <taxon>Petrotogales</taxon>
        <taxon>Petrotogaceae</taxon>
        <taxon>Oceanotoga</taxon>
    </lineage>
</organism>
<evidence type="ECO:0000259" key="11">
    <source>
        <dbReference type="Pfam" id="PF00724"/>
    </source>
</evidence>
<comment type="caution">
    <text evidence="13">The sequence shown here is derived from an EMBL/GenBank/DDBJ whole genome shotgun (WGS) entry which is preliminary data.</text>
</comment>
<sequence>MKYKKLFSEGMIGNLKLKNRIVMPAMGTSLATSTGEASDEIIRYYEERAKGGCGLIITEITRIDNETGIGTPNQLCVTDSYQIPRLQKLTRAVHKYDTKIFTQLHHPGRQAHSSSLNGKQIVGPSPIASKAIGEIPRELETLEVENLVKKFIKGAKISQLSGFDGIELHGAHGYLICQFLSPATNKRTDKYGGTFMNRMRFLTEIIMGIRHICGKDFPISVRIDGDEFIEGGIDINESIKIARYLESIGIDAINVSSGTYESSITIIEPVSYKEGWKKHLSQSIKENIKIPVIACDSIKRPEIAENLLETNNLDFVALGRAQLADPEWGNKALNGKEDQIRSCISCLKCIELIMNGKRIECAVNPRVGMEIDFEEFKKDGDQRKVVIIGGGPAGMQAGINLAKRNFTPIIFEKEDHLGGSVFLGSKPPMKEKLKWFIDNMENELKDLNVDIRLNTKANIDLLKNINPYAIFIATGAKPIIPNIEGINSKNVYTAEQILSEKTEIKNKKIAVIGSGMTGLETAEYLNNKNNELTVIEMQKDIAPGTYLPNLMDILPRIKKEKINLLTSKKLVKINENSIELMNMNTKKIEILETDLIVLSLGVQSNIEIVEEIKESFKNIKIIGDVEKPGRIFDAMRSSFDKSYVL</sequence>
<evidence type="ECO:0000256" key="8">
    <source>
        <dbReference type="ARBA" id="ARBA00023004"/>
    </source>
</evidence>
<dbReference type="Pfam" id="PF00724">
    <property type="entry name" value="Oxidored_FMN"/>
    <property type="match status" value="1"/>
</dbReference>
<dbReference type="Gene3D" id="3.40.50.720">
    <property type="entry name" value="NAD(P)-binding Rossmann-like Domain"/>
    <property type="match status" value="1"/>
</dbReference>
<keyword evidence="4" id="KW-0285">Flavoprotein</keyword>
<dbReference type="GO" id="GO:0051536">
    <property type="term" value="F:iron-sulfur cluster binding"/>
    <property type="evidence" value="ECO:0007669"/>
    <property type="project" value="UniProtKB-KW"/>
</dbReference>
<dbReference type="PANTHER" id="PTHR42917:SF2">
    <property type="entry name" value="2,4-DIENOYL-COA REDUCTASE [(2E)-ENOYL-COA-PRODUCING]"/>
    <property type="match status" value="1"/>
</dbReference>
<evidence type="ECO:0000256" key="10">
    <source>
        <dbReference type="SAM" id="Coils"/>
    </source>
</evidence>
<dbReference type="Gene3D" id="3.50.50.60">
    <property type="entry name" value="FAD/NAD(P)-binding domain"/>
    <property type="match status" value="1"/>
</dbReference>
<dbReference type="AlphaFoldDB" id="A0AA45C6P8"/>
<keyword evidence="7" id="KW-0560">Oxidoreductase</keyword>
<evidence type="ECO:0000313" key="13">
    <source>
        <dbReference type="EMBL" id="PWJ93191.1"/>
    </source>
</evidence>
<protein>
    <submittedName>
        <fullName evidence="13">2,4-dienoyl-CoA reductase-like NADH-dependent reductase (Old Yellow Enzyme family)</fullName>
    </submittedName>
</protein>
<evidence type="ECO:0000256" key="5">
    <source>
        <dbReference type="ARBA" id="ARBA00022643"/>
    </source>
</evidence>
<dbReference type="InterPro" id="IPR023753">
    <property type="entry name" value="FAD/NAD-binding_dom"/>
</dbReference>
<dbReference type="RefSeq" id="WP_206050546.1">
    <property type="nucleotide sequence ID" value="NZ_QGGI01000008.1"/>
</dbReference>
<keyword evidence="14" id="KW-1185">Reference proteome</keyword>
<evidence type="ECO:0000256" key="2">
    <source>
        <dbReference type="ARBA" id="ARBA00001966"/>
    </source>
</evidence>
<dbReference type="EMBL" id="QGGI01000008">
    <property type="protein sequence ID" value="PWJ93191.1"/>
    <property type="molecule type" value="Genomic_DNA"/>
</dbReference>
<dbReference type="InterPro" id="IPR036188">
    <property type="entry name" value="FAD/NAD-bd_sf"/>
</dbReference>
<keyword evidence="6" id="KW-0479">Metal-binding</keyword>
<feature type="domain" description="NADH:flavin oxidoreductase/NADH oxidase N-terminal" evidence="11">
    <location>
        <begin position="6"/>
        <end position="338"/>
    </location>
</feature>
<evidence type="ECO:0000313" key="14">
    <source>
        <dbReference type="Proteomes" id="UP000245921"/>
    </source>
</evidence>
<dbReference type="Pfam" id="PF07992">
    <property type="entry name" value="Pyr_redox_2"/>
    <property type="match status" value="1"/>
</dbReference>
<feature type="coiled-coil region" evidence="10">
    <location>
        <begin position="430"/>
        <end position="457"/>
    </location>
</feature>
<comment type="cofactor">
    <cofactor evidence="2">
        <name>[4Fe-4S] cluster</name>
        <dbReference type="ChEBI" id="CHEBI:49883"/>
    </cofactor>
</comment>
<evidence type="ECO:0000256" key="3">
    <source>
        <dbReference type="ARBA" id="ARBA00011048"/>
    </source>
</evidence>
<accession>A0AA45C6P8</accession>
<keyword evidence="10" id="KW-0175">Coiled coil</keyword>
<keyword evidence="5" id="KW-0288">FMN</keyword>
<dbReference type="InterPro" id="IPR051793">
    <property type="entry name" value="NADH:flavin_oxidoreductase"/>
</dbReference>
<dbReference type="GO" id="GO:0016491">
    <property type="term" value="F:oxidoreductase activity"/>
    <property type="evidence" value="ECO:0007669"/>
    <property type="project" value="UniProtKB-KW"/>
</dbReference>
<dbReference type="PRINTS" id="PR00469">
    <property type="entry name" value="PNDRDTASEII"/>
</dbReference>
<dbReference type="CDD" id="cd02803">
    <property type="entry name" value="OYE_like_FMN_family"/>
    <property type="match status" value="1"/>
</dbReference>
<evidence type="ECO:0000256" key="7">
    <source>
        <dbReference type="ARBA" id="ARBA00023002"/>
    </source>
</evidence>